<feature type="transmembrane region" description="Helical" evidence="7">
    <location>
        <begin position="36"/>
        <end position="56"/>
    </location>
</feature>
<keyword evidence="4 7" id="KW-0812">Transmembrane</keyword>
<proteinExistence type="inferred from homology"/>
<organism evidence="9 10">
    <name type="scientific">Bradyrhizobium lablabi</name>
    <dbReference type="NCBI Taxonomy" id="722472"/>
    <lineage>
        <taxon>Bacteria</taxon>
        <taxon>Pseudomonadati</taxon>
        <taxon>Pseudomonadota</taxon>
        <taxon>Alphaproteobacteria</taxon>
        <taxon>Hyphomicrobiales</taxon>
        <taxon>Nitrobacteraceae</taxon>
        <taxon>Bradyrhizobium</taxon>
    </lineage>
</organism>
<dbReference type="Proteomes" id="UP000183208">
    <property type="component" value="Unassembled WGS sequence"/>
</dbReference>
<dbReference type="PANTHER" id="PTHR30151">
    <property type="entry name" value="ALKANE SULFONATE ABC TRANSPORTER-RELATED, MEMBRANE SUBUNIT"/>
    <property type="match status" value="1"/>
</dbReference>
<dbReference type="InterPro" id="IPR000515">
    <property type="entry name" value="MetI-like"/>
</dbReference>
<feature type="transmembrane region" description="Helical" evidence="7">
    <location>
        <begin position="188"/>
        <end position="207"/>
    </location>
</feature>
<protein>
    <submittedName>
        <fullName evidence="9">NitT/TauT family transport system permease protein</fullName>
    </submittedName>
</protein>
<evidence type="ECO:0000256" key="2">
    <source>
        <dbReference type="ARBA" id="ARBA00022448"/>
    </source>
</evidence>
<reference evidence="9 10" key="1">
    <citation type="submission" date="2016-10" db="EMBL/GenBank/DDBJ databases">
        <authorList>
            <person name="de Groot N.N."/>
        </authorList>
    </citation>
    <scope>NUCLEOTIDE SEQUENCE [LARGE SCALE GENOMIC DNA]</scope>
    <source>
        <strain evidence="9 10">GAS522</strain>
    </source>
</reference>
<feature type="transmembrane region" description="Helical" evidence="7">
    <location>
        <begin position="254"/>
        <end position="273"/>
    </location>
</feature>
<evidence type="ECO:0000313" key="10">
    <source>
        <dbReference type="Proteomes" id="UP000183208"/>
    </source>
</evidence>
<keyword evidence="5 7" id="KW-1133">Transmembrane helix</keyword>
<sequence length="346" mass="36995">MSTYSASKAVAIAQSAEEGAALSGRPLLLSVSFPSGGIGVFASLAWVGFGVACLWWPDIGDWSRTRELAVAAFVLSGAIFVITLAGSRLGRFDAGLQRRAPWLLALALFLTLWEVATAKLAWLPLPFFPPPQSIIEVYTDDLPKLLDSIFASVKLQLGGYAIGAAVGFLTGVSIGWSRGVGYWVHPVLRFIGPLPATAWLPIAFFTFPSSWSASTFLIALATGFPVTVLTWSGVASVSNAYYDVARTLGAKPSFLVLKVAIPAALPHVFVGLFMGLGSSFAMLVVAEMIGVKAGLGWYLQWAQGWAAYANMYAALIVMSLLCSGAITLLFRARDHLLVWQKGVVKW</sequence>
<dbReference type="Gene3D" id="1.10.3720.10">
    <property type="entry name" value="MetI-like"/>
    <property type="match status" value="1"/>
</dbReference>
<dbReference type="AlphaFoldDB" id="A0A1M6XUM2"/>
<dbReference type="Pfam" id="PF00528">
    <property type="entry name" value="BPD_transp_1"/>
    <property type="match status" value="1"/>
</dbReference>
<dbReference type="OrthoDB" id="9804353at2"/>
<evidence type="ECO:0000259" key="8">
    <source>
        <dbReference type="PROSITE" id="PS50928"/>
    </source>
</evidence>
<accession>A0A1M6XUM2</accession>
<dbReference type="CDD" id="cd06261">
    <property type="entry name" value="TM_PBP2"/>
    <property type="match status" value="1"/>
</dbReference>
<keyword evidence="3" id="KW-1003">Cell membrane</keyword>
<feature type="transmembrane region" description="Helical" evidence="7">
    <location>
        <begin position="68"/>
        <end position="90"/>
    </location>
</feature>
<dbReference type="GO" id="GO:0005886">
    <property type="term" value="C:plasma membrane"/>
    <property type="evidence" value="ECO:0007669"/>
    <property type="project" value="UniProtKB-SubCell"/>
</dbReference>
<dbReference type="FunFam" id="1.10.3720.10:FF:000123">
    <property type="entry name" value="NitT/TauT family transport system permease protein"/>
    <property type="match status" value="1"/>
</dbReference>
<feature type="transmembrane region" description="Helical" evidence="7">
    <location>
        <begin position="311"/>
        <end position="330"/>
    </location>
</feature>
<dbReference type="InterPro" id="IPR035906">
    <property type="entry name" value="MetI-like_sf"/>
</dbReference>
<comment type="similarity">
    <text evidence="7">Belongs to the binding-protein-dependent transport system permease family.</text>
</comment>
<feature type="transmembrane region" description="Helical" evidence="7">
    <location>
        <begin position="214"/>
        <end position="234"/>
    </location>
</feature>
<dbReference type="GO" id="GO:0055085">
    <property type="term" value="P:transmembrane transport"/>
    <property type="evidence" value="ECO:0007669"/>
    <property type="project" value="InterPro"/>
</dbReference>
<evidence type="ECO:0000256" key="3">
    <source>
        <dbReference type="ARBA" id="ARBA00022475"/>
    </source>
</evidence>
<evidence type="ECO:0000256" key="7">
    <source>
        <dbReference type="RuleBase" id="RU363032"/>
    </source>
</evidence>
<feature type="transmembrane region" description="Helical" evidence="7">
    <location>
        <begin position="280"/>
        <end position="299"/>
    </location>
</feature>
<gene>
    <name evidence="9" type="ORF">SAMN05444171_2896</name>
</gene>
<keyword evidence="2 7" id="KW-0813">Transport</keyword>
<evidence type="ECO:0000256" key="1">
    <source>
        <dbReference type="ARBA" id="ARBA00004651"/>
    </source>
</evidence>
<feature type="transmembrane region" description="Helical" evidence="7">
    <location>
        <begin position="102"/>
        <end position="122"/>
    </location>
</feature>
<evidence type="ECO:0000313" key="9">
    <source>
        <dbReference type="EMBL" id="SED02717.1"/>
    </source>
</evidence>
<evidence type="ECO:0000256" key="4">
    <source>
        <dbReference type="ARBA" id="ARBA00022692"/>
    </source>
</evidence>
<dbReference type="SUPFAM" id="SSF161098">
    <property type="entry name" value="MetI-like"/>
    <property type="match status" value="1"/>
</dbReference>
<evidence type="ECO:0000256" key="6">
    <source>
        <dbReference type="ARBA" id="ARBA00023136"/>
    </source>
</evidence>
<dbReference type="PROSITE" id="PS50928">
    <property type="entry name" value="ABC_TM1"/>
    <property type="match status" value="1"/>
</dbReference>
<dbReference type="RefSeq" id="WP_074820029.1">
    <property type="nucleotide sequence ID" value="NZ_FNTI01000001.1"/>
</dbReference>
<feature type="transmembrane region" description="Helical" evidence="7">
    <location>
        <begin position="157"/>
        <end position="176"/>
    </location>
</feature>
<name>A0A1M6XUM2_9BRAD</name>
<comment type="subcellular location">
    <subcellularLocation>
        <location evidence="1 7">Cell membrane</location>
        <topology evidence="1 7">Multi-pass membrane protein</topology>
    </subcellularLocation>
</comment>
<feature type="domain" description="ABC transmembrane type-1" evidence="8">
    <location>
        <begin position="149"/>
        <end position="330"/>
    </location>
</feature>
<evidence type="ECO:0000256" key="5">
    <source>
        <dbReference type="ARBA" id="ARBA00022989"/>
    </source>
</evidence>
<dbReference type="EMBL" id="FNTI01000001">
    <property type="protein sequence ID" value="SED02717.1"/>
    <property type="molecule type" value="Genomic_DNA"/>
</dbReference>
<keyword evidence="6 7" id="KW-0472">Membrane</keyword>
<dbReference type="PANTHER" id="PTHR30151:SF0">
    <property type="entry name" value="ABC TRANSPORTER PERMEASE PROTEIN MJ0413-RELATED"/>
    <property type="match status" value="1"/>
</dbReference>